<dbReference type="GeneID" id="29003071"/>
<protein>
    <recommendedName>
        <fullName evidence="2">Cas12f1-like TNB domain-containing protein</fullName>
    </recommendedName>
</protein>
<dbReference type="VEuPathDB" id="FungiDB:PHYBLDRAFT_69793"/>
<dbReference type="AlphaFoldDB" id="A0A163B4W0"/>
<organism evidence="3 4">
    <name type="scientific">Phycomyces blakesleeanus (strain ATCC 8743b / DSM 1359 / FGSC 10004 / NBRC 33097 / NRRL 1555)</name>
    <dbReference type="NCBI Taxonomy" id="763407"/>
    <lineage>
        <taxon>Eukaryota</taxon>
        <taxon>Fungi</taxon>
        <taxon>Fungi incertae sedis</taxon>
        <taxon>Mucoromycota</taxon>
        <taxon>Mucoromycotina</taxon>
        <taxon>Mucoromycetes</taxon>
        <taxon>Mucorales</taxon>
        <taxon>Phycomycetaceae</taxon>
        <taxon>Phycomyces</taxon>
    </lineage>
</organism>
<dbReference type="GO" id="GO:0003677">
    <property type="term" value="F:DNA binding"/>
    <property type="evidence" value="ECO:0007669"/>
    <property type="project" value="UniProtKB-KW"/>
</dbReference>
<evidence type="ECO:0000259" key="2">
    <source>
        <dbReference type="Pfam" id="PF07282"/>
    </source>
</evidence>
<name>A0A163B4W0_PHYB8</name>
<dbReference type="InterPro" id="IPR010095">
    <property type="entry name" value="Cas12f1-like_TNB"/>
</dbReference>
<dbReference type="RefSeq" id="XP_018296311.1">
    <property type="nucleotide sequence ID" value="XM_018442165.1"/>
</dbReference>
<gene>
    <name evidence="3" type="ORF">PHYBLDRAFT_69793</name>
</gene>
<accession>A0A163B4W0</accession>
<evidence type="ECO:0000313" key="3">
    <source>
        <dbReference type="EMBL" id="OAD78271.1"/>
    </source>
</evidence>
<feature type="domain" description="Cas12f1-like TNB" evidence="2">
    <location>
        <begin position="46"/>
        <end position="114"/>
    </location>
</feature>
<dbReference type="EMBL" id="KV440973">
    <property type="protein sequence ID" value="OAD78271.1"/>
    <property type="molecule type" value="Genomic_DNA"/>
</dbReference>
<dbReference type="STRING" id="763407.A0A163B4W0"/>
<dbReference type="InParanoid" id="A0A163B4W0"/>
<evidence type="ECO:0000313" key="4">
    <source>
        <dbReference type="Proteomes" id="UP000077315"/>
    </source>
</evidence>
<reference evidence="4" key="1">
    <citation type="submission" date="2015-06" db="EMBL/GenBank/DDBJ databases">
        <title>Expansion of signal transduction pathways in fungi by whole-genome duplication.</title>
        <authorList>
            <consortium name="DOE Joint Genome Institute"/>
            <person name="Corrochano L.M."/>
            <person name="Kuo A."/>
            <person name="Marcet-Houben M."/>
            <person name="Polaino S."/>
            <person name="Salamov A."/>
            <person name="Villalobos J.M."/>
            <person name="Alvarez M.I."/>
            <person name="Avalos J."/>
            <person name="Benito E.P."/>
            <person name="Benoit I."/>
            <person name="Burger G."/>
            <person name="Camino L.P."/>
            <person name="Canovas D."/>
            <person name="Cerda-Olmedo E."/>
            <person name="Cheng J.-F."/>
            <person name="Dominguez A."/>
            <person name="Elias M."/>
            <person name="Eslava A.P."/>
            <person name="Glaser F."/>
            <person name="Grimwood J."/>
            <person name="Gutierrez G."/>
            <person name="Heitman J."/>
            <person name="Henrissat B."/>
            <person name="Iturriaga E.A."/>
            <person name="Lang B.F."/>
            <person name="Lavin J.L."/>
            <person name="Lee S."/>
            <person name="Li W."/>
            <person name="Lindquist E."/>
            <person name="Lopez-Garcia S."/>
            <person name="Luque E.M."/>
            <person name="Marcos A.T."/>
            <person name="Martin J."/>
            <person name="McCluskey K."/>
            <person name="Medina H.R."/>
            <person name="Miralles-Duran A."/>
            <person name="Miyazaki A."/>
            <person name="Munoz-Torres E."/>
            <person name="Oguiza J.A."/>
            <person name="Ohm R."/>
            <person name="Olmedo M."/>
            <person name="Orejas M."/>
            <person name="Ortiz-Castellanos L."/>
            <person name="Pisabarro A.G."/>
            <person name="Rodriguez-Romero J."/>
            <person name="Ruiz-Herrera J."/>
            <person name="Ruiz-Vazquez R."/>
            <person name="Sanz C."/>
            <person name="Schackwitz W."/>
            <person name="Schmutz J."/>
            <person name="Shahriari M."/>
            <person name="Shelest E."/>
            <person name="Silva-Franco F."/>
            <person name="Soanes D."/>
            <person name="Syed K."/>
            <person name="Tagua V.G."/>
            <person name="Talbot N.J."/>
            <person name="Thon M."/>
            <person name="De vries R.P."/>
            <person name="Wiebenga A."/>
            <person name="Yadav J.S."/>
            <person name="Braun E.L."/>
            <person name="Baker S."/>
            <person name="Garre V."/>
            <person name="Horwitz B."/>
            <person name="Torres-Martinez S."/>
            <person name="Idnurm A."/>
            <person name="Herrera-Estrella A."/>
            <person name="Gabaldon T."/>
            <person name="Grigoriev I.V."/>
        </authorList>
    </citation>
    <scope>NUCLEOTIDE SEQUENCE [LARGE SCALE GENOMIC DNA]</scope>
    <source>
        <strain evidence="4">NRRL 1555(-)</strain>
    </source>
</reference>
<dbReference type="Proteomes" id="UP000077315">
    <property type="component" value="Unassembled WGS sequence"/>
</dbReference>
<evidence type="ECO:0000256" key="1">
    <source>
        <dbReference type="ARBA" id="ARBA00023125"/>
    </source>
</evidence>
<proteinExistence type="predicted"/>
<keyword evidence="4" id="KW-1185">Reference proteome</keyword>
<dbReference type="Pfam" id="PF07282">
    <property type="entry name" value="Cas12f1-like_TNB"/>
    <property type="match status" value="1"/>
</dbReference>
<dbReference type="OrthoDB" id="2438399at2759"/>
<keyword evidence="1" id="KW-0238">DNA-binding</keyword>
<sequence>MKNNGDITFESLTQVWTKQDKWKPINGIFGKDDIKLKGHRCGVAGKLYKSLKKREAEDKLIVIIIDKFKTSKTRSLCFFDNMKIINTKLFKGVAVVSCKQCNKVWQRDSNADKNMMSISESIWPGERRPDVFTPKKK</sequence>